<comment type="caution">
    <text evidence="2">The sequence shown here is derived from an EMBL/GenBank/DDBJ whole genome shotgun (WGS) entry which is preliminary data.</text>
</comment>
<dbReference type="RefSeq" id="WP_250860741.1">
    <property type="nucleotide sequence ID" value="NZ_JAGSOJ010000004.1"/>
</dbReference>
<dbReference type="GO" id="GO:0035312">
    <property type="term" value="F:5'-3' DNA exonuclease activity"/>
    <property type="evidence" value="ECO:0007669"/>
    <property type="project" value="TreeGrafter"/>
</dbReference>
<reference evidence="2" key="1">
    <citation type="journal article" date="2021" name="mSystems">
        <title>Bacteria and Archaea Synergistically Convert Glycine Betaine to Biogenic Methane in the Formosa Cold Seep of the South China Sea.</title>
        <authorList>
            <person name="Li L."/>
            <person name="Zhang W."/>
            <person name="Zhang S."/>
            <person name="Song L."/>
            <person name="Sun Q."/>
            <person name="Zhang H."/>
            <person name="Xiang H."/>
            <person name="Dong X."/>
        </authorList>
    </citation>
    <scope>NUCLEOTIDE SEQUENCE</scope>
    <source>
        <strain evidence="2">ZWT</strain>
    </source>
</reference>
<dbReference type="NCBIfam" id="NF038032">
    <property type="entry name" value="CehA_McbA_metalo"/>
    <property type="match status" value="1"/>
</dbReference>
<dbReference type="EMBL" id="JAGSOJ010000004">
    <property type="protein sequence ID" value="MCM1991598.1"/>
    <property type="molecule type" value="Genomic_DNA"/>
</dbReference>
<organism evidence="2 3">
    <name type="scientific">Oceanirhabdus seepicola</name>
    <dbReference type="NCBI Taxonomy" id="2828781"/>
    <lineage>
        <taxon>Bacteria</taxon>
        <taxon>Bacillati</taxon>
        <taxon>Bacillota</taxon>
        <taxon>Clostridia</taxon>
        <taxon>Eubacteriales</taxon>
        <taxon>Clostridiaceae</taxon>
        <taxon>Oceanirhabdus</taxon>
    </lineage>
</organism>
<protein>
    <submittedName>
        <fullName evidence="2">CehA/McbA family metallohydrolase</fullName>
    </submittedName>
</protein>
<dbReference type="AlphaFoldDB" id="A0A9J6P639"/>
<dbReference type="InterPro" id="IPR003141">
    <property type="entry name" value="Pol/His_phosphatase_N"/>
</dbReference>
<gene>
    <name evidence="2" type="ORF">KDK92_17825</name>
</gene>
<dbReference type="PANTHER" id="PTHR42924">
    <property type="entry name" value="EXONUCLEASE"/>
    <property type="match status" value="1"/>
</dbReference>
<evidence type="ECO:0000313" key="2">
    <source>
        <dbReference type="EMBL" id="MCM1991598.1"/>
    </source>
</evidence>
<accession>A0A9J6P639</accession>
<dbReference type="SUPFAM" id="SSF89550">
    <property type="entry name" value="PHP domain-like"/>
    <property type="match status" value="1"/>
</dbReference>
<dbReference type="InterPro" id="IPR052018">
    <property type="entry name" value="PHP_domain"/>
</dbReference>
<evidence type="ECO:0000313" key="3">
    <source>
        <dbReference type="Proteomes" id="UP001056429"/>
    </source>
</evidence>
<dbReference type="PANTHER" id="PTHR42924:SF3">
    <property type="entry name" value="POLYMERASE_HISTIDINOL PHOSPHATASE N-TERMINAL DOMAIN-CONTAINING PROTEIN"/>
    <property type="match status" value="1"/>
</dbReference>
<proteinExistence type="predicted"/>
<dbReference type="SMART" id="SM00481">
    <property type="entry name" value="POLIIIAc"/>
    <property type="match status" value="1"/>
</dbReference>
<evidence type="ECO:0000259" key="1">
    <source>
        <dbReference type="SMART" id="SM00481"/>
    </source>
</evidence>
<dbReference type="Proteomes" id="UP001056429">
    <property type="component" value="Unassembled WGS sequence"/>
</dbReference>
<dbReference type="InterPro" id="IPR016195">
    <property type="entry name" value="Pol/histidinol_Pase-like"/>
</dbReference>
<sequence length="441" mass="51410">MSILRSVDSKKIIKCEYKTQPHDLSCTHDRRPRITVGFENIYEEFYRAELRLYLDDEIVEFQSSDNLQINYLPEKDLEYGEHKVKLVIPDRKNGEFHIKWMFYVTDKNKKYNIYYGNPHSHTSYSDGKETPTDAFEYARGNGLDFMMISDHVGRLLKNNFSYDNSISFHGCKYPKWEMTKLEAEHINLKYDDFVAIAGYELSTVFWGHINIMNCDDLVNKKKFMIKDMIQWIHSHEDILLAVNHPYKRAGTLKCDSPFNKSILLYEYGNGCPPRIYKRCEERYYKALDDGWIFGPINGQDNHDSNWGDAENLTGVLLENLTKEELIAAMKMRRVFSTESKTLRLSFKIDGYWMGSIINVKVGERLRAEIDTEDKVVDIEKVQLISNGGVVVHEHNFGESGIFKCIVDITTAEENTWYLVKVFMKDDKVGISSPVFLKYNGI</sequence>
<feature type="domain" description="Polymerase/histidinol phosphatase N-terminal" evidence="1">
    <location>
        <begin position="116"/>
        <end position="205"/>
    </location>
</feature>
<dbReference type="GO" id="GO:0004534">
    <property type="term" value="F:5'-3' RNA exonuclease activity"/>
    <property type="evidence" value="ECO:0007669"/>
    <property type="project" value="TreeGrafter"/>
</dbReference>
<dbReference type="Gene3D" id="3.20.20.140">
    <property type="entry name" value="Metal-dependent hydrolases"/>
    <property type="match status" value="1"/>
</dbReference>
<keyword evidence="3" id="KW-1185">Reference proteome</keyword>
<name>A0A9J6P639_9CLOT</name>
<reference evidence="2" key="2">
    <citation type="submission" date="2021-04" db="EMBL/GenBank/DDBJ databases">
        <authorList>
            <person name="Dong X."/>
        </authorList>
    </citation>
    <scope>NUCLEOTIDE SEQUENCE</scope>
    <source>
        <strain evidence="2">ZWT</strain>
    </source>
</reference>